<comment type="catalytic activity">
    <reaction evidence="4">
        <text>xylitol + NADP(+) = D-xylose + NADPH + H(+)</text>
        <dbReference type="Rhea" id="RHEA:27445"/>
        <dbReference type="ChEBI" id="CHEBI:15378"/>
        <dbReference type="ChEBI" id="CHEBI:17151"/>
        <dbReference type="ChEBI" id="CHEBI:53455"/>
        <dbReference type="ChEBI" id="CHEBI:57783"/>
        <dbReference type="ChEBI" id="CHEBI:58349"/>
        <dbReference type="EC" id="1.1.1.307"/>
    </reaction>
</comment>
<reference evidence="10 11" key="1">
    <citation type="submission" date="2016-03" db="EMBL/GenBank/DDBJ databases">
        <title>Draft genome sequence of the Fonsecaea monophora CBS 269.37.</title>
        <authorList>
            <person name="Bombassaro A."/>
            <person name="Vinicius W.A."/>
            <person name="De Hoog S."/>
            <person name="Sun J."/>
            <person name="Souza E.M."/>
            <person name="Raittz R.T."/>
            <person name="Costa F."/>
            <person name="Leao A.C."/>
            <person name="Tadra-Sfeir M.Z."/>
            <person name="Baura V."/>
            <person name="Balsanelli E."/>
            <person name="Pedrosa F.O."/>
            <person name="Moreno L.F."/>
            <person name="Steffens M.B."/>
            <person name="Xi L."/>
            <person name="Bocca A.L."/>
            <person name="Felipe M.S."/>
            <person name="Teixeira M."/>
            <person name="Telles Filho F.Q."/>
            <person name="Azevedo C.M."/>
            <person name="Gomes R."/>
            <person name="Vicente V.A."/>
        </authorList>
    </citation>
    <scope>NUCLEOTIDE SEQUENCE [LARGE SCALE GENOMIC DNA]</scope>
    <source>
        <strain evidence="10 11">CBS 269.37</strain>
    </source>
</reference>
<dbReference type="Pfam" id="PF00248">
    <property type="entry name" value="Aldo_ket_red"/>
    <property type="match status" value="1"/>
</dbReference>
<feature type="binding site" evidence="7">
    <location>
        <position position="122"/>
    </location>
    <ligand>
        <name>substrate</name>
    </ligand>
</feature>
<dbReference type="CDD" id="cd19071">
    <property type="entry name" value="AKR_AKR1-5-like"/>
    <property type="match status" value="1"/>
</dbReference>
<dbReference type="InterPro" id="IPR036812">
    <property type="entry name" value="NAD(P)_OxRdtase_dom_sf"/>
</dbReference>
<dbReference type="EC" id="1.1.1.307" evidence="1"/>
<organism evidence="10 11">
    <name type="scientific">Fonsecaea monophora</name>
    <dbReference type="NCBI Taxonomy" id="254056"/>
    <lineage>
        <taxon>Eukaryota</taxon>
        <taxon>Fungi</taxon>
        <taxon>Dikarya</taxon>
        <taxon>Ascomycota</taxon>
        <taxon>Pezizomycotina</taxon>
        <taxon>Eurotiomycetes</taxon>
        <taxon>Chaetothyriomycetidae</taxon>
        <taxon>Chaetothyriales</taxon>
        <taxon>Herpotrichiellaceae</taxon>
        <taxon>Fonsecaea</taxon>
    </lineage>
</organism>
<accession>A0A177F8H6</accession>
<dbReference type="OrthoDB" id="416253at2759"/>
<dbReference type="AlphaFoldDB" id="A0A177F8H6"/>
<dbReference type="SUPFAM" id="SSF51430">
    <property type="entry name" value="NAD(P)-linked oxidoreductase"/>
    <property type="match status" value="1"/>
</dbReference>
<evidence type="ECO:0000256" key="2">
    <source>
        <dbReference type="ARBA" id="ARBA00023002"/>
    </source>
</evidence>
<comment type="caution">
    <text evidence="10">The sequence shown here is derived from an EMBL/GenBank/DDBJ whole genome shotgun (WGS) entry which is preliminary data.</text>
</comment>
<dbReference type="EMBL" id="LVKK01000037">
    <property type="protein sequence ID" value="OAG40076.1"/>
    <property type="molecule type" value="Genomic_DNA"/>
</dbReference>
<dbReference type="PANTHER" id="PTHR43827">
    <property type="entry name" value="2,5-DIKETO-D-GLUCONIC ACID REDUCTASE"/>
    <property type="match status" value="1"/>
</dbReference>
<comment type="function">
    <text evidence="3">Catalyzes the initial reaction in the xylose utilization pathway by reducing D-xylose into xylitol. Xylose is a major component of hemicelluloses such as xylan. Most fungi utilize D-xylose via three enzymatic reactions, xylose reductase (XR), xylitol dehydrogenase (XDH), and xylulokinase, to form xylulose 5-phosphate, which enters pentose phosphate pathway.</text>
</comment>
<dbReference type="Proteomes" id="UP000077002">
    <property type="component" value="Unassembled WGS sequence"/>
</dbReference>
<dbReference type="InterPro" id="IPR018170">
    <property type="entry name" value="Aldo/ket_reductase_CS"/>
</dbReference>
<proteinExistence type="predicted"/>
<feature type="site" description="Lowers pKa of active site Tyr" evidence="8">
    <location>
        <position position="90"/>
    </location>
</feature>
<evidence type="ECO:0000256" key="4">
    <source>
        <dbReference type="ARBA" id="ARBA00047534"/>
    </source>
</evidence>
<evidence type="ECO:0000256" key="3">
    <source>
        <dbReference type="ARBA" id="ARBA00025065"/>
    </source>
</evidence>
<feature type="active site" description="Proton donor" evidence="6">
    <location>
        <position position="56"/>
    </location>
</feature>
<keyword evidence="11" id="KW-1185">Reference proteome</keyword>
<evidence type="ECO:0000313" key="10">
    <source>
        <dbReference type="EMBL" id="OAG40076.1"/>
    </source>
</evidence>
<dbReference type="RefSeq" id="XP_022512028.1">
    <property type="nucleotide sequence ID" value="XM_022655724.1"/>
</dbReference>
<dbReference type="PIRSF" id="PIRSF000097">
    <property type="entry name" value="AKR"/>
    <property type="match status" value="1"/>
</dbReference>
<evidence type="ECO:0000256" key="6">
    <source>
        <dbReference type="PIRSR" id="PIRSR000097-1"/>
    </source>
</evidence>
<gene>
    <name evidence="10" type="ORF">AYO21_05757</name>
</gene>
<evidence type="ECO:0000256" key="1">
    <source>
        <dbReference type="ARBA" id="ARBA00012845"/>
    </source>
</evidence>
<name>A0A177F8H6_9EURO</name>
<evidence type="ECO:0000256" key="5">
    <source>
        <dbReference type="ARBA" id="ARBA00049485"/>
    </source>
</evidence>
<sequence>MAPNSFLLSTRLPLPNGLSIPQIHLGVYLMSNREASQAVKWALEAGYRGVDSAQMYGNERACGQAILSFLNDKSSNTAGLTREDIFFTSKLATNTNYDAARRSIRQSVEASGLGYIDLFLLHSPYGGKTARLSSWRAVEDAIQDGEIKLGGVSNFGTKHLDELVAAKPRIMPCVNQIEVHQETLLTEVANLAFNTRTSIVETCRRYQILVEAYAPLARALRMEHPTIVSLSKKYKCTPAQLMVRWSLQHGYIPLPKSVSRDRIKANGNVGHFEISSDDMQTMDGLDEYLVTDWDPVDAD</sequence>
<dbReference type="Gene3D" id="3.20.20.100">
    <property type="entry name" value="NADP-dependent oxidoreductase domain"/>
    <property type="match status" value="1"/>
</dbReference>
<evidence type="ECO:0000313" key="11">
    <source>
        <dbReference type="Proteomes" id="UP000077002"/>
    </source>
</evidence>
<comment type="catalytic activity">
    <reaction evidence="5">
        <text>xylitol + NAD(+) = D-xylose + NADH + H(+)</text>
        <dbReference type="Rhea" id="RHEA:27441"/>
        <dbReference type="ChEBI" id="CHEBI:15378"/>
        <dbReference type="ChEBI" id="CHEBI:17151"/>
        <dbReference type="ChEBI" id="CHEBI:53455"/>
        <dbReference type="ChEBI" id="CHEBI:57540"/>
        <dbReference type="ChEBI" id="CHEBI:57945"/>
        <dbReference type="EC" id="1.1.1.307"/>
    </reaction>
</comment>
<dbReference type="GO" id="GO:0016616">
    <property type="term" value="F:oxidoreductase activity, acting on the CH-OH group of donors, NAD or NADP as acceptor"/>
    <property type="evidence" value="ECO:0007669"/>
    <property type="project" value="UniProtKB-ARBA"/>
</dbReference>
<protein>
    <recommendedName>
        <fullName evidence="1">D-xylose reductase [NAD(P)H]</fullName>
        <ecNumber evidence="1">1.1.1.307</ecNumber>
    </recommendedName>
</protein>
<dbReference type="InterPro" id="IPR020471">
    <property type="entry name" value="AKR"/>
</dbReference>
<evidence type="ECO:0000256" key="7">
    <source>
        <dbReference type="PIRSR" id="PIRSR000097-2"/>
    </source>
</evidence>
<feature type="domain" description="NADP-dependent oxidoreductase" evidence="9">
    <location>
        <begin position="30"/>
        <end position="286"/>
    </location>
</feature>
<evidence type="ECO:0000256" key="8">
    <source>
        <dbReference type="PIRSR" id="PIRSR000097-3"/>
    </source>
</evidence>
<dbReference type="PRINTS" id="PR00069">
    <property type="entry name" value="ALDKETRDTASE"/>
</dbReference>
<dbReference type="InterPro" id="IPR023210">
    <property type="entry name" value="NADP_OxRdtase_dom"/>
</dbReference>
<keyword evidence="2" id="KW-0560">Oxidoreductase</keyword>
<dbReference type="FunFam" id="3.20.20.100:FF:000002">
    <property type="entry name" value="2,5-diketo-D-gluconic acid reductase A"/>
    <property type="match status" value="1"/>
</dbReference>
<dbReference type="PROSITE" id="PS00063">
    <property type="entry name" value="ALDOKETO_REDUCTASE_3"/>
    <property type="match status" value="1"/>
</dbReference>
<dbReference type="GeneID" id="34600921"/>
<evidence type="ECO:0000259" key="9">
    <source>
        <dbReference type="Pfam" id="PF00248"/>
    </source>
</evidence>
<dbReference type="PANTHER" id="PTHR43827:SF13">
    <property type="entry name" value="ALDO_KETO REDUCTASE FAMILY PROTEIN"/>
    <property type="match status" value="1"/>
</dbReference>